<dbReference type="PROSITE" id="PS50942">
    <property type="entry name" value="ENTH"/>
    <property type="match status" value="1"/>
</dbReference>
<feature type="region of interest" description="Disordered" evidence="5">
    <location>
        <begin position="15"/>
        <end position="41"/>
    </location>
</feature>
<evidence type="ECO:0000256" key="4">
    <source>
        <dbReference type="ARBA" id="ARBA00023329"/>
    </source>
</evidence>
<dbReference type="Gene3D" id="1.25.40.90">
    <property type="match status" value="1"/>
</dbReference>
<proteinExistence type="predicted"/>
<dbReference type="GO" id="GO:0072583">
    <property type="term" value="P:clathrin-dependent endocytosis"/>
    <property type="evidence" value="ECO:0007669"/>
    <property type="project" value="InterPro"/>
</dbReference>
<feature type="domain" description="ENTH" evidence="6">
    <location>
        <begin position="16"/>
        <end position="155"/>
    </location>
</feature>
<dbReference type="InterPro" id="IPR045192">
    <property type="entry name" value="AP180-like"/>
</dbReference>
<dbReference type="GO" id="GO:0005905">
    <property type="term" value="C:clathrin-coated pit"/>
    <property type="evidence" value="ECO:0007669"/>
    <property type="project" value="TreeGrafter"/>
</dbReference>
<dbReference type="GO" id="GO:0032050">
    <property type="term" value="F:clathrin heavy chain binding"/>
    <property type="evidence" value="ECO:0007669"/>
    <property type="project" value="TreeGrafter"/>
</dbReference>
<dbReference type="PANTHER" id="PTHR22951:SF76">
    <property type="entry name" value="OS09G0468150 PROTEIN"/>
    <property type="match status" value="1"/>
</dbReference>
<dbReference type="InterPro" id="IPR008942">
    <property type="entry name" value="ENTH_VHS"/>
</dbReference>
<keyword evidence="4" id="KW-0968">Cytoplasmic vesicle</keyword>
<dbReference type="GO" id="GO:0048268">
    <property type="term" value="P:clathrin coat assembly"/>
    <property type="evidence" value="ECO:0007669"/>
    <property type="project" value="InterPro"/>
</dbReference>
<keyword evidence="3" id="KW-0333">Golgi apparatus</keyword>
<evidence type="ECO:0000256" key="5">
    <source>
        <dbReference type="SAM" id="MobiDB-lite"/>
    </source>
</evidence>
<feature type="compositionally biased region" description="Basic residues" evidence="5">
    <location>
        <begin position="27"/>
        <end position="36"/>
    </location>
</feature>
<evidence type="ECO:0000313" key="7">
    <source>
        <dbReference type="EMBL" id="KAK1263780.1"/>
    </source>
</evidence>
<comment type="subcellular location">
    <subcellularLocation>
        <location evidence="1">Cytoplasmic vesicle</location>
        <location evidence="1">Clathrin-coated vesicle</location>
    </subcellularLocation>
    <subcellularLocation>
        <location evidence="2">Golgi apparatus</location>
    </subcellularLocation>
</comment>
<dbReference type="InterPro" id="IPR011417">
    <property type="entry name" value="ANTH_dom"/>
</dbReference>
<dbReference type="PANTHER" id="PTHR22951">
    <property type="entry name" value="CLATHRIN ASSEMBLY PROTEIN"/>
    <property type="match status" value="1"/>
</dbReference>
<dbReference type="SMART" id="SM00273">
    <property type="entry name" value="ENTH"/>
    <property type="match status" value="1"/>
</dbReference>
<evidence type="ECO:0000256" key="2">
    <source>
        <dbReference type="ARBA" id="ARBA00004555"/>
    </source>
</evidence>
<dbReference type="GO" id="GO:0005546">
    <property type="term" value="F:phosphatidylinositol-4,5-bisphosphate binding"/>
    <property type="evidence" value="ECO:0007669"/>
    <property type="project" value="TreeGrafter"/>
</dbReference>
<comment type="caution">
    <text evidence="7">The sequence shown here is derived from an EMBL/GenBank/DDBJ whole genome shotgun (WGS) entry which is preliminary data.</text>
</comment>
<keyword evidence="8" id="KW-1185">Reference proteome</keyword>
<dbReference type="InterPro" id="IPR013809">
    <property type="entry name" value="ENTH"/>
</dbReference>
<dbReference type="Proteomes" id="UP001179952">
    <property type="component" value="Unassembled WGS sequence"/>
</dbReference>
<dbReference type="GO" id="GO:0030136">
    <property type="term" value="C:clathrin-coated vesicle"/>
    <property type="evidence" value="ECO:0007669"/>
    <property type="project" value="UniProtKB-SubCell"/>
</dbReference>
<sequence>MGHLRSILGCINSTTAATSSPSSPHHAVLRATRHRPTTTPPTPNSISALLIFGRSSRPVAAACVSSLLSRLTSSSSASVSLKSLLSFHHLLRHGSFILLDQISAATSLSRRNLLNLSSFRDASSAESWVLSDWVRWYARLVETLVSSSKTLGFFISSNSVRDSNMTDRVTSILTCDVLTETETLIGIVEEVGKSPEMEIVGENGLVAEVVRMAEEDREVAEAEILIRLEEVKERLGFMSFGDSVVLGGLLKRLESLPVRSDRKGFWAGRLVGEIKAEMGGCGGGGERRLVGRDMGIQSARFESRRVGLGQPVRFGSARFGLIE</sequence>
<gene>
    <name evidence="7" type="ORF">QJS04_geneDACA011932</name>
</gene>
<dbReference type="SUPFAM" id="SSF48464">
    <property type="entry name" value="ENTH/VHS domain"/>
    <property type="match status" value="1"/>
</dbReference>
<evidence type="ECO:0000256" key="3">
    <source>
        <dbReference type="ARBA" id="ARBA00023034"/>
    </source>
</evidence>
<dbReference type="EMBL" id="JAUJYN010000009">
    <property type="protein sequence ID" value="KAK1263780.1"/>
    <property type="molecule type" value="Genomic_DNA"/>
</dbReference>
<accession>A0AAV9AHQ6</accession>
<organism evidence="7 8">
    <name type="scientific">Acorus gramineus</name>
    <name type="common">Dwarf sweet flag</name>
    <dbReference type="NCBI Taxonomy" id="55184"/>
    <lineage>
        <taxon>Eukaryota</taxon>
        <taxon>Viridiplantae</taxon>
        <taxon>Streptophyta</taxon>
        <taxon>Embryophyta</taxon>
        <taxon>Tracheophyta</taxon>
        <taxon>Spermatophyta</taxon>
        <taxon>Magnoliopsida</taxon>
        <taxon>Liliopsida</taxon>
        <taxon>Acoraceae</taxon>
        <taxon>Acorus</taxon>
    </lineage>
</organism>
<evidence type="ECO:0000313" key="8">
    <source>
        <dbReference type="Proteomes" id="UP001179952"/>
    </source>
</evidence>
<evidence type="ECO:0000256" key="1">
    <source>
        <dbReference type="ARBA" id="ARBA00004132"/>
    </source>
</evidence>
<dbReference type="GO" id="GO:0000149">
    <property type="term" value="F:SNARE binding"/>
    <property type="evidence" value="ECO:0007669"/>
    <property type="project" value="TreeGrafter"/>
</dbReference>
<name>A0AAV9AHQ6_ACOGR</name>
<dbReference type="GO" id="GO:0006900">
    <property type="term" value="P:vesicle budding from membrane"/>
    <property type="evidence" value="ECO:0007669"/>
    <property type="project" value="TreeGrafter"/>
</dbReference>
<feature type="compositionally biased region" description="Low complexity" evidence="5">
    <location>
        <begin position="15"/>
        <end position="26"/>
    </location>
</feature>
<reference evidence="7" key="2">
    <citation type="submission" date="2023-06" db="EMBL/GenBank/DDBJ databases">
        <authorList>
            <person name="Ma L."/>
            <person name="Liu K.-W."/>
            <person name="Li Z."/>
            <person name="Hsiao Y.-Y."/>
            <person name="Qi Y."/>
            <person name="Fu T."/>
            <person name="Tang G."/>
            <person name="Zhang D."/>
            <person name="Sun W.-H."/>
            <person name="Liu D.-K."/>
            <person name="Li Y."/>
            <person name="Chen G.-Z."/>
            <person name="Liu X.-D."/>
            <person name="Liao X.-Y."/>
            <person name="Jiang Y.-T."/>
            <person name="Yu X."/>
            <person name="Hao Y."/>
            <person name="Huang J."/>
            <person name="Zhao X.-W."/>
            <person name="Ke S."/>
            <person name="Chen Y.-Y."/>
            <person name="Wu W.-L."/>
            <person name="Hsu J.-L."/>
            <person name="Lin Y.-F."/>
            <person name="Huang M.-D."/>
            <person name="Li C.-Y."/>
            <person name="Huang L."/>
            <person name="Wang Z.-W."/>
            <person name="Zhao X."/>
            <person name="Zhong W.-Y."/>
            <person name="Peng D.-H."/>
            <person name="Ahmad S."/>
            <person name="Lan S."/>
            <person name="Zhang J.-S."/>
            <person name="Tsai W.-C."/>
            <person name="Van De Peer Y."/>
            <person name="Liu Z.-J."/>
        </authorList>
    </citation>
    <scope>NUCLEOTIDE SEQUENCE</scope>
    <source>
        <strain evidence="7">SCP</strain>
        <tissue evidence="7">Leaves</tissue>
    </source>
</reference>
<protein>
    <submittedName>
        <fullName evidence="7">Clathrin assembly protein</fullName>
    </submittedName>
</protein>
<evidence type="ECO:0000259" key="6">
    <source>
        <dbReference type="PROSITE" id="PS50942"/>
    </source>
</evidence>
<dbReference type="Pfam" id="PF07651">
    <property type="entry name" value="ANTH"/>
    <property type="match status" value="1"/>
</dbReference>
<dbReference type="AlphaFoldDB" id="A0AAV9AHQ6"/>
<dbReference type="GO" id="GO:0005545">
    <property type="term" value="F:1-phosphatidylinositol binding"/>
    <property type="evidence" value="ECO:0007669"/>
    <property type="project" value="TreeGrafter"/>
</dbReference>
<reference evidence="7" key="1">
    <citation type="journal article" date="2023" name="Nat. Commun.">
        <title>Diploid and tetraploid genomes of Acorus and the evolution of monocots.</title>
        <authorList>
            <person name="Ma L."/>
            <person name="Liu K.W."/>
            <person name="Li Z."/>
            <person name="Hsiao Y.Y."/>
            <person name="Qi Y."/>
            <person name="Fu T."/>
            <person name="Tang G.D."/>
            <person name="Zhang D."/>
            <person name="Sun W.H."/>
            <person name="Liu D.K."/>
            <person name="Li Y."/>
            <person name="Chen G.Z."/>
            <person name="Liu X.D."/>
            <person name="Liao X.Y."/>
            <person name="Jiang Y.T."/>
            <person name="Yu X."/>
            <person name="Hao Y."/>
            <person name="Huang J."/>
            <person name="Zhao X.W."/>
            <person name="Ke S."/>
            <person name="Chen Y.Y."/>
            <person name="Wu W.L."/>
            <person name="Hsu J.L."/>
            <person name="Lin Y.F."/>
            <person name="Huang M.D."/>
            <person name="Li C.Y."/>
            <person name="Huang L."/>
            <person name="Wang Z.W."/>
            <person name="Zhao X."/>
            <person name="Zhong W.Y."/>
            <person name="Peng D.H."/>
            <person name="Ahmad S."/>
            <person name="Lan S."/>
            <person name="Zhang J.S."/>
            <person name="Tsai W.C."/>
            <person name="Van de Peer Y."/>
            <person name="Liu Z.J."/>
        </authorList>
    </citation>
    <scope>NUCLEOTIDE SEQUENCE</scope>
    <source>
        <strain evidence="7">SCP</strain>
    </source>
</reference>
<dbReference type="GO" id="GO:0005794">
    <property type="term" value="C:Golgi apparatus"/>
    <property type="evidence" value="ECO:0007669"/>
    <property type="project" value="UniProtKB-SubCell"/>
</dbReference>